<dbReference type="AlphaFoldDB" id="A0A4R4K7W6"/>
<evidence type="ECO:0000256" key="2">
    <source>
        <dbReference type="ARBA" id="ARBA00023235"/>
    </source>
</evidence>
<dbReference type="GO" id="GO:0005975">
    <property type="term" value="P:carbohydrate metabolic process"/>
    <property type="evidence" value="ECO:0007669"/>
    <property type="project" value="InterPro"/>
</dbReference>
<accession>A0A4R4K7W6</accession>
<dbReference type="EMBL" id="SMJU01000009">
    <property type="protein sequence ID" value="TDB63754.1"/>
    <property type="molecule type" value="Genomic_DNA"/>
</dbReference>
<dbReference type="Pfam" id="PF07221">
    <property type="entry name" value="GlcNAc_2-epim"/>
    <property type="match status" value="1"/>
</dbReference>
<dbReference type="OrthoDB" id="618431at2"/>
<gene>
    <name evidence="3" type="ORF">EZE20_15795</name>
</gene>
<dbReference type="InterPro" id="IPR008928">
    <property type="entry name" value="6-hairpin_glycosidase_sf"/>
</dbReference>
<protein>
    <recommendedName>
        <fullName evidence="5">N-acyl-D-glucosamine 2-epimerase</fullName>
    </recommendedName>
</protein>
<dbReference type="Proteomes" id="UP000295706">
    <property type="component" value="Unassembled WGS sequence"/>
</dbReference>
<dbReference type="RefSeq" id="WP_132119372.1">
    <property type="nucleotide sequence ID" value="NZ_SMJU01000009.1"/>
</dbReference>
<dbReference type="PANTHER" id="PTHR15108">
    <property type="entry name" value="N-ACYLGLUCOSAMINE-2-EPIMERASE"/>
    <property type="match status" value="1"/>
</dbReference>
<dbReference type="InterPro" id="IPR012341">
    <property type="entry name" value="6hp_glycosidase-like_sf"/>
</dbReference>
<name>A0A4R4K7W6_9BACT</name>
<keyword evidence="2" id="KW-0413">Isomerase</keyword>
<comment type="similarity">
    <text evidence="1">Belongs to the N-acylglucosamine 2-epimerase family.</text>
</comment>
<dbReference type="InterPro" id="IPR010819">
    <property type="entry name" value="AGE/CE"/>
</dbReference>
<dbReference type="GO" id="GO:0016853">
    <property type="term" value="F:isomerase activity"/>
    <property type="evidence" value="ECO:0007669"/>
    <property type="project" value="UniProtKB-KW"/>
</dbReference>
<evidence type="ECO:0008006" key="5">
    <source>
        <dbReference type="Google" id="ProtNLM"/>
    </source>
</evidence>
<evidence type="ECO:0000256" key="1">
    <source>
        <dbReference type="ARBA" id="ARBA00008558"/>
    </source>
</evidence>
<dbReference type="SUPFAM" id="SSF48208">
    <property type="entry name" value="Six-hairpin glycosidases"/>
    <property type="match status" value="1"/>
</dbReference>
<organism evidence="3 4">
    <name type="scientific">Arundinibacter roseus</name>
    <dbReference type="NCBI Taxonomy" id="2070510"/>
    <lineage>
        <taxon>Bacteria</taxon>
        <taxon>Pseudomonadati</taxon>
        <taxon>Bacteroidota</taxon>
        <taxon>Cytophagia</taxon>
        <taxon>Cytophagales</taxon>
        <taxon>Spirosomataceae</taxon>
        <taxon>Arundinibacter</taxon>
    </lineage>
</organism>
<evidence type="ECO:0000313" key="3">
    <source>
        <dbReference type="EMBL" id="TDB63754.1"/>
    </source>
</evidence>
<reference evidence="3 4" key="1">
    <citation type="submission" date="2019-02" db="EMBL/GenBank/DDBJ databases">
        <title>Arundinibacter roseus gen. nov., sp. nov., a new member of the family Cytophagaceae.</title>
        <authorList>
            <person name="Szuroczki S."/>
            <person name="Khayer B."/>
            <person name="Sproer C."/>
            <person name="Toumi M."/>
            <person name="Szabo A."/>
            <person name="Felfoldi T."/>
            <person name="Schumann P."/>
            <person name="Toth E."/>
        </authorList>
    </citation>
    <scope>NUCLEOTIDE SEQUENCE [LARGE SCALE GENOMIC DNA]</scope>
    <source>
        <strain evidence="3 4">DMA-k-7a</strain>
    </source>
</reference>
<comment type="caution">
    <text evidence="3">The sequence shown here is derived from an EMBL/GenBank/DDBJ whole genome shotgun (WGS) entry which is preliminary data.</text>
</comment>
<keyword evidence="4" id="KW-1185">Reference proteome</keyword>
<sequence>MDIPGLTENYRRELMENVLPFWQKFAFDSLYGGVFEAVDENGEVISTDKPVVTQALAARAFAYAYNSLTPNDTWLLMAKDVVKFLMENGRDAKGNWYAELDRRGTSVSDAVDFSPALWVVLALAQLFKATGESEYVTQAQKTLIQTLKKRDAQLKRQLETSGRVFKSLDEFVLIGHILLEAESFTDRKWYKRTLDSFLQELANDFYDKRTEILLENVTPEGHFCDCPQGRLLVPGRVFEMAGIALEFADRTRNRRLLNQMLDLTELTAKAAWDETNGGFYWLMDVKSLPPLDARWNHKLAWVHLEALQTFLKAHLLSARPVFLDTFEKTSEYLLTHFPDPVHGEWFGELSRENSPVYRHKITAEKSCESTVRNLVNTLKLLSLAAEISPATDKKQRSQKRSPLS</sequence>
<evidence type="ECO:0000313" key="4">
    <source>
        <dbReference type="Proteomes" id="UP000295706"/>
    </source>
</evidence>
<proteinExistence type="inferred from homology"/>
<dbReference type="Gene3D" id="1.50.10.10">
    <property type="match status" value="1"/>
</dbReference>